<dbReference type="Proteomes" id="UP001157006">
    <property type="component" value="Chromosome 3"/>
</dbReference>
<dbReference type="PANTHER" id="PTHR31482:SF11">
    <property type="entry name" value="CYCLIN-LIKE F-BOX"/>
    <property type="match status" value="1"/>
</dbReference>
<protein>
    <recommendedName>
        <fullName evidence="3">F-box protein</fullName>
    </recommendedName>
</protein>
<name>A0AAV1A6E6_VICFA</name>
<dbReference type="AlphaFoldDB" id="A0AAV1A6E6"/>
<sequence length="293" mass="34419">MLEVCIFLRDKCQSDDLWEKHLKNKWGRVIGEAVYKEWHLHVTIAKEGNHRTNNHNGSFGSFVGVWPNLYLCSYLQDSSLLMNNQWSNHFMMSLYFSLERGRFWFPAQVYKGLVVHNALVRYDSESNTFQARYQYGGWRLFGNNMEWDMVRVPPVDSHPYVAHVSDCLDKLKPGNHIEIQWRASTQSPYDWWYAVISHLESCNENENYCQCHCSDTLIVEFKQYPERSNMRRIKLSRKNGEQGDRAGGGGFYGGIRKLYSLDEIETWNKLFLQVTNLQHGFFMPPVAAQFPIH</sequence>
<proteinExistence type="predicted"/>
<dbReference type="EMBL" id="OX451738">
    <property type="protein sequence ID" value="CAI8606250.1"/>
    <property type="molecule type" value="Genomic_DNA"/>
</dbReference>
<reference evidence="1 2" key="1">
    <citation type="submission" date="2023-01" db="EMBL/GenBank/DDBJ databases">
        <authorList>
            <person name="Kreplak J."/>
        </authorList>
    </citation>
    <scope>NUCLEOTIDE SEQUENCE [LARGE SCALE GENOMIC DNA]</scope>
</reference>
<evidence type="ECO:0000313" key="2">
    <source>
        <dbReference type="Proteomes" id="UP001157006"/>
    </source>
</evidence>
<evidence type="ECO:0000313" key="1">
    <source>
        <dbReference type="EMBL" id="CAI8606250.1"/>
    </source>
</evidence>
<accession>A0AAV1A6E6</accession>
<keyword evidence="2" id="KW-1185">Reference proteome</keyword>
<dbReference type="PANTHER" id="PTHR31482">
    <property type="entry name" value="ESTS AU081301(E20138)"/>
    <property type="match status" value="1"/>
</dbReference>
<evidence type="ECO:0008006" key="3">
    <source>
        <dbReference type="Google" id="ProtNLM"/>
    </source>
</evidence>
<organism evidence="1 2">
    <name type="scientific">Vicia faba</name>
    <name type="common">Broad bean</name>
    <name type="synonym">Faba vulgaris</name>
    <dbReference type="NCBI Taxonomy" id="3906"/>
    <lineage>
        <taxon>Eukaryota</taxon>
        <taxon>Viridiplantae</taxon>
        <taxon>Streptophyta</taxon>
        <taxon>Embryophyta</taxon>
        <taxon>Tracheophyta</taxon>
        <taxon>Spermatophyta</taxon>
        <taxon>Magnoliopsida</taxon>
        <taxon>eudicotyledons</taxon>
        <taxon>Gunneridae</taxon>
        <taxon>Pentapetalae</taxon>
        <taxon>rosids</taxon>
        <taxon>fabids</taxon>
        <taxon>Fabales</taxon>
        <taxon>Fabaceae</taxon>
        <taxon>Papilionoideae</taxon>
        <taxon>50 kb inversion clade</taxon>
        <taxon>NPAAA clade</taxon>
        <taxon>Hologalegina</taxon>
        <taxon>IRL clade</taxon>
        <taxon>Fabeae</taxon>
        <taxon>Vicia</taxon>
    </lineage>
</organism>
<gene>
    <name evidence="1" type="ORF">VFH_III220880</name>
</gene>